<keyword evidence="3" id="KW-1185">Reference proteome</keyword>
<dbReference type="CDD" id="cd13579">
    <property type="entry name" value="PBP2_Bug_NagM"/>
    <property type="match status" value="1"/>
</dbReference>
<evidence type="ECO:0000313" key="3">
    <source>
        <dbReference type="Proteomes" id="UP000297564"/>
    </source>
</evidence>
<dbReference type="PANTHER" id="PTHR42928:SF5">
    <property type="entry name" value="BLR1237 PROTEIN"/>
    <property type="match status" value="1"/>
</dbReference>
<comment type="similarity">
    <text evidence="1">Belongs to the UPF0065 (bug) family.</text>
</comment>
<dbReference type="EMBL" id="SMLL01000003">
    <property type="protein sequence ID" value="TFZ01250.1"/>
    <property type="molecule type" value="Genomic_DNA"/>
</dbReference>
<evidence type="ECO:0008006" key="4">
    <source>
        <dbReference type="Google" id="ProtNLM"/>
    </source>
</evidence>
<accession>A0A4Z0BS46</accession>
<dbReference type="PIRSF" id="PIRSF017082">
    <property type="entry name" value="YflP"/>
    <property type="match status" value="1"/>
</dbReference>
<dbReference type="PANTHER" id="PTHR42928">
    <property type="entry name" value="TRICARBOXYLATE-BINDING PROTEIN"/>
    <property type="match status" value="1"/>
</dbReference>
<organism evidence="2 3">
    <name type="scientific">Ramlibacter rhizophilus</name>
    <dbReference type="NCBI Taxonomy" id="1781167"/>
    <lineage>
        <taxon>Bacteria</taxon>
        <taxon>Pseudomonadati</taxon>
        <taxon>Pseudomonadota</taxon>
        <taxon>Betaproteobacteria</taxon>
        <taxon>Burkholderiales</taxon>
        <taxon>Comamonadaceae</taxon>
        <taxon>Ramlibacter</taxon>
    </lineage>
</organism>
<protein>
    <recommendedName>
        <fullName evidence="4">Twin-arginine translocation pathway signal protein</fullName>
    </recommendedName>
</protein>
<evidence type="ECO:0000256" key="1">
    <source>
        <dbReference type="ARBA" id="ARBA00006987"/>
    </source>
</evidence>
<reference evidence="2 3" key="1">
    <citation type="submission" date="2019-03" db="EMBL/GenBank/DDBJ databases">
        <title>Ramlibacter rhizophilus CCTCC AB2015357, whole genome shotgun sequence.</title>
        <authorList>
            <person name="Zhang X."/>
            <person name="Feng G."/>
            <person name="Zhu H."/>
        </authorList>
    </citation>
    <scope>NUCLEOTIDE SEQUENCE [LARGE SCALE GENOMIC DNA]</scope>
    <source>
        <strain evidence="2 3">CCTCC AB2015357</strain>
    </source>
</reference>
<dbReference type="Gene3D" id="3.40.190.10">
    <property type="entry name" value="Periplasmic binding protein-like II"/>
    <property type="match status" value="1"/>
</dbReference>
<gene>
    <name evidence="2" type="ORF">EZ242_07665</name>
</gene>
<dbReference type="AlphaFoldDB" id="A0A4Z0BS46"/>
<dbReference type="Proteomes" id="UP000297564">
    <property type="component" value="Unassembled WGS sequence"/>
</dbReference>
<dbReference type="InterPro" id="IPR006311">
    <property type="entry name" value="TAT_signal"/>
</dbReference>
<name>A0A4Z0BS46_9BURK</name>
<dbReference type="Gene3D" id="3.40.190.150">
    <property type="entry name" value="Bordetella uptake gene, domain 1"/>
    <property type="match status" value="1"/>
</dbReference>
<dbReference type="Pfam" id="PF03401">
    <property type="entry name" value="TctC"/>
    <property type="match status" value="1"/>
</dbReference>
<comment type="caution">
    <text evidence="2">The sequence shown here is derived from an EMBL/GenBank/DDBJ whole genome shotgun (WGS) entry which is preliminary data.</text>
</comment>
<evidence type="ECO:0000313" key="2">
    <source>
        <dbReference type="EMBL" id="TFZ01250.1"/>
    </source>
</evidence>
<proteinExistence type="inferred from homology"/>
<sequence>MRGTQRPPGDKTMDRRQFVAAAAAVGAFGITRTAAAQASGNAFIFSGFPAGGMGDQVARPLAERLRGKYAANVLVEAKVGAGGRIAVEHVKRASPDGLTILQIPSSPMALYPNTYRKLTYDPLADFIPVTSTVTYTFVLTAGPGLPAEVRTLADFLKWAKANPKQASYGIPAAGSALHFTGMMLEKASGVPLQAVPYKGGAPLLADVLGGQIPVSISVLGEVLPHVRSGRLRALAVSSGQRSPFLPDVPTMAEQGFKDIAVQEWLGWFVPARTPAETVQRLNTLVREAMQAPEFVEALGRNGLQPLHQSPEEFARMVRADLQRWGPIVKATGFSAEE</sequence>
<dbReference type="InterPro" id="IPR042100">
    <property type="entry name" value="Bug_dom1"/>
</dbReference>
<dbReference type="InterPro" id="IPR005064">
    <property type="entry name" value="BUG"/>
</dbReference>
<dbReference type="OrthoDB" id="9150102at2"/>
<dbReference type="PROSITE" id="PS51318">
    <property type="entry name" value="TAT"/>
    <property type="match status" value="1"/>
</dbReference>
<dbReference type="SUPFAM" id="SSF53850">
    <property type="entry name" value="Periplasmic binding protein-like II"/>
    <property type="match status" value="1"/>
</dbReference>